<evidence type="ECO:0000256" key="7">
    <source>
        <dbReference type="ARBA" id="ARBA00023136"/>
    </source>
</evidence>
<dbReference type="Ensembl" id="ENSSORT00005051013.1">
    <property type="protein sequence ID" value="ENSSORP00005049810.1"/>
    <property type="gene ID" value="ENSSORG00005022595.1"/>
</dbReference>
<comment type="function">
    <text evidence="12">Cell surface proteoglycan.</text>
</comment>
<keyword evidence="4 12" id="KW-0336">GPI-anchor</keyword>
<evidence type="ECO:0000256" key="1">
    <source>
        <dbReference type="ARBA" id="ARBA00004609"/>
    </source>
</evidence>
<keyword evidence="7 12" id="KW-0472">Membrane</keyword>
<keyword evidence="15" id="KW-1185">Reference proteome</keyword>
<evidence type="ECO:0000256" key="9">
    <source>
        <dbReference type="ARBA" id="ARBA00023207"/>
    </source>
</evidence>
<organism evidence="14 15">
    <name type="scientific">Sphaeramia orbicularis</name>
    <name type="common">orbiculate cardinalfish</name>
    <dbReference type="NCBI Taxonomy" id="375764"/>
    <lineage>
        <taxon>Eukaryota</taxon>
        <taxon>Metazoa</taxon>
        <taxon>Chordata</taxon>
        <taxon>Craniata</taxon>
        <taxon>Vertebrata</taxon>
        <taxon>Euteleostomi</taxon>
        <taxon>Actinopterygii</taxon>
        <taxon>Neopterygii</taxon>
        <taxon>Teleostei</taxon>
        <taxon>Neoteleostei</taxon>
        <taxon>Acanthomorphata</taxon>
        <taxon>Gobiaria</taxon>
        <taxon>Kurtiformes</taxon>
        <taxon>Apogonoidei</taxon>
        <taxon>Apogonidae</taxon>
        <taxon>Apogoninae</taxon>
        <taxon>Sphaeramia</taxon>
    </lineage>
</organism>
<dbReference type="InParanoid" id="A0A673C745"/>
<dbReference type="GO" id="GO:0098552">
    <property type="term" value="C:side of membrane"/>
    <property type="evidence" value="ECO:0007669"/>
    <property type="project" value="UniProtKB-KW"/>
</dbReference>
<dbReference type="GO" id="GO:0016477">
    <property type="term" value="P:cell migration"/>
    <property type="evidence" value="ECO:0007669"/>
    <property type="project" value="TreeGrafter"/>
</dbReference>
<dbReference type="GO" id="GO:0090263">
    <property type="term" value="P:positive regulation of canonical Wnt signaling pathway"/>
    <property type="evidence" value="ECO:0007669"/>
    <property type="project" value="TreeGrafter"/>
</dbReference>
<feature type="chain" id="PRO_5025389470" evidence="13">
    <location>
        <begin position="33"/>
        <end position="457"/>
    </location>
</feature>
<comment type="similarity">
    <text evidence="2 11">Belongs to the glypican family.</text>
</comment>
<reference evidence="14" key="1">
    <citation type="submission" date="2019-06" db="EMBL/GenBank/DDBJ databases">
        <authorList>
            <consortium name="Wellcome Sanger Institute Data Sharing"/>
        </authorList>
    </citation>
    <scope>NUCLEOTIDE SEQUENCE [LARGE SCALE GENOMIC DNA]</scope>
</reference>
<evidence type="ECO:0000256" key="6">
    <source>
        <dbReference type="ARBA" id="ARBA00022974"/>
    </source>
</evidence>
<gene>
    <name evidence="14" type="primary">LOC115418666</name>
</gene>
<sequence>MFRAALRNADLFWVILFCVVFLPEAACGSADADSCHEVKTAYMMRQIGPVELVPDTPGTDESLRICVHPGPSCCTSKMEDSYMMAVRSETQQKMRSYSFELKYLIAGHTKAYQETFESLVSFTSNLTSTLFDSAYSALASDCRPLVFQLFSDIKRHLSGDANSSLDKTVRRFYNDLFPLVYRRLLNPGFGHMSPQSYSSLPSSHDDCLRMTRQDVSPFGPHPHLLVSSLSRALGVGRALSRLLRLAGEVVNATEKATLSRECGRGLVRMQYCSHCRGMTLIRPCTGLCVNVMRGCLVGVSELGEPWGSLVVLLQRLAATLATSSNHNSMELALLAVRNQVNDAILHAQLHGSFPLKGSKGDKSRSLKKLSREFQGSVQRYQWFFSELPEMLCESEMEVEQHTCWSGQDVVESYAGRVVGSSLKAQRENPEMTVRNTDPVLKGAKQKLEELTQVNITL</sequence>
<comment type="subcellular location">
    <subcellularLocation>
        <location evidence="1 12">Cell membrane</location>
        <topology evidence="1 12">Lipid-anchor</topology>
        <topology evidence="1 12">GPI-anchor</topology>
    </subcellularLocation>
</comment>
<reference evidence="14" key="2">
    <citation type="submission" date="2025-08" db="UniProtKB">
        <authorList>
            <consortium name="Ensembl"/>
        </authorList>
    </citation>
    <scope>IDENTIFICATION</scope>
</reference>
<name>A0A673C745_9TELE</name>
<dbReference type="GO" id="GO:1905475">
    <property type="term" value="P:regulation of protein localization to membrane"/>
    <property type="evidence" value="ECO:0007669"/>
    <property type="project" value="TreeGrafter"/>
</dbReference>
<dbReference type="GO" id="GO:0005576">
    <property type="term" value="C:extracellular region"/>
    <property type="evidence" value="ECO:0007669"/>
    <property type="project" value="TreeGrafter"/>
</dbReference>
<evidence type="ECO:0000256" key="2">
    <source>
        <dbReference type="ARBA" id="ARBA00010260"/>
    </source>
</evidence>
<evidence type="ECO:0000256" key="4">
    <source>
        <dbReference type="ARBA" id="ARBA00022622"/>
    </source>
</evidence>
<evidence type="ECO:0000256" key="3">
    <source>
        <dbReference type="ARBA" id="ARBA00022475"/>
    </source>
</evidence>
<evidence type="ECO:0000313" key="15">
    <source>
        <dbReference type="Proteomes" id="UP000472271"/>
    </source>
</evidence>
<keyword evidence="3" id="KW-1003">Cell membrane</keyword>
<keyword evidence="9 12" id="KW-0357">Heparan sulfate</keyword>
<keyword evidence="8" id="KW-0325">Glycoprotein</keyword>
<dbReference type="PANTHER" id="PTHR10822">
    <property type="entry name" value="GLYPICAN"/>
    <property type="match status" value="1"/>
</dbReference>
<dbReference type="PANTHER" id="PTHR10822:SF19">
    <property type="entry name" value="GLYPICAN-5"/>
    <property type="match status" value="1"/>
</dbReference>
<dbReference type="GO" id="GO:0005886">
    <property type="term" value="C:plasma membrane"/>
    <property type="evidence" value="ECO:0007669"/>
    <property type="project" value="UniProtKB-SubCell"/>
</dbReference>
<dbReference type="GO" id="GO:0009986">
    <property type="term" value="C:cell surface"/>
    <property type="evidence" value="ECO:0007669"/>
    <property type="project" value="TreeGrafter"/>
</dbReference>
<evidence type="ECO:0000313" key="14">
    <source>
        <dbReference type="Ensembl" id="ENSSORP00005049810.1"/>
    </source>
</evidence>
<reference evidence="14" key="3">
    <citation type="submission" date="2025-09" db="UniProtKB">
        <authorList>
            <consortium name="Ensembl"/>
        </authorList>
    </citation>
    <scope>IDENTIFICATION</scope>
</reference>
<evidence type="ECO:0000256" key="12">
    <source>
        <dbReference type="RuleBase" id="RU003519"/>
    </source>
</evidence>
<keyword evidence="6 12" id="KW-0654">Proteoglycan</keyword>
<dbReference type="Proteomes" id="UP000472271">
    <property type="component" value="Chromosome 4"/>
</dbReference>
<keyword evidence="10 12" id="KW-0449">Lipoprotein</keyword>
<evidence type="ECO:0000256" key="8">
    <source>
        <dbReference type="ARBA" id="ARBA00023180"/>
    </source>
</evidence>
<evidence type="ECO:0000256" key="10">
    <source>
        <dbReference type="ARBA" id="ARBA00023288"/>
    </source>
</evidence>
<evidence type="ECO:0000256" key="11">
    <source>
        <dbReference type="RuleBase" id="RU003518"/>
    </source>
</evidence>
<evidence type="ECO:0000256" key="13">
    <source>
        <dbReference type="SAM" id="SignalP"/>
    </source>
</evidence>
<accession>A0A673C745</accession>
<feature type="signal peptide" evidence="13">
    <location>
        <begin position="1"/>
        <end position="32"/>
    </location>
</feature>
<keyword evidence="5 13" id="KW-0732">Signal</keyword>
<dbReference type="Pfam" id="PF01153">
    <property type="entry name" value="Glypican"/>
    <property type="match status" value="2"/>
</dbReference>
<dbReference type="AlphaFoldDB" id="A0A673C745"/>
<proteinExistence type="inferred from homology"/>
<protein>
    <submittedName>
        <fullName evidence="14">Glypican 5b</fullName>
    </submittedName>
</protein>
<dbReference type="InterPro" id="IPR001863">
    <property type="entry name" value="Glypican"/>
</dbReference>
<evidence type="ECO:0000256" key="5">
    <source>
        <dbReference type="ARBA" id="ARBA00022729"/>
    </source>
</evidence>